<sequence>MRRRRWRKIRILWLAAALSVTANAVAAAAAGNKGTAVDAQPLPAF</sequence>
<organism evidence="2 3">
    <name type="scientific">Paenibacillus chartarius</name>
    <dbReference type="NCBI Taxonomy" id="747481"/>
    <lineage>
        <taxon>Bacteria</taxon>
        <taxon>Bacillati</taxon>
        <taxon>Bacillota</taxon>
        <taxon>Bacilli</taxon>
        <taxon>Bacillales</taxon>
        <taxon>Paenibacillaceae</taxon>
        <taxon>Paenibacillus</taxon>
    </lineage>
</organism>
<gene>
    <name evidence="2" type="ORF">ACFFK0_14795</name>
</gene>
<proteinExistence type="predicted"/>
<evidence type="ECO:0000313" key="3">
    <source>
        <dbReference type="Proteomes" id="UP001589776"/>
    </source>
</evidence>
<accession>A0ABV6DM39</accession>
<evidence type="ECO:0000313" key="2">
    <source>
        <dbReference type="EMBL" id="MFC0213710.1"/>
    </source>
</evidence>
<feature type="chain" id="PRO_5046555339" evidence="1">
    <location>
        <begin position="27"/>
        <end position="45"/>
    </location>
</feature>
<comment type="caution">
    <text evidence="2">The sequence shown here is derived from an EMBL/GenBank/DDBJ whole genome shotgun (WGS) entry which is preliminary data.</text>
</comment>
<reference evidence="2 3" key="1">
    <citation type="submission" date="2024-09" db="EMBL/GenBank/DDBJ databases">
        <authorList>
            <person name="Sun Q."/>
            <person name="Mori K."/>
        </authorList>
    </citation>
    <scope>NUCLEOTIDE SEQUENCE [LARGE SCALE GENOMIC DNA]</scope>
    <source>
        <strain evidence="2 3">CCM 7759</strain>
    </source>
</reference>
<feature type="signal peptide" evidence="1">
    <location>
        <begin position="1"/>
        <end position="26"/>
    </location>
</feature>
<name>A0ABV6DM39_9BACL</name>
<protein>
    <submittedName>
        <fullName evidence="2">Uncharacterized protein</fullName>
    </submittedName>
</protein>
<evidence type="ECO:0000256" key="1">
    <source>
        <dbReference type="SAM" id="SignalP"/>
    </source>
</evidence>
<dbReference type="Proteomes" id="UP001589776">
    <property type="component" value="Unassembled WGS sequence"/>
</dbReference>
<dbReference type="RefSeq" id="WP_377471034.1">
    <property type="nucleotide sequence ID" value="NZ_JBHLWN010000060.1"/>
</dbReference>
<dbReference type="EMBL" id="JBHLWN010000060">
    <property type="protein sequence ID" value="MFC0213710.1"/>
    <property type="molecule type" value="Genomic_DNA"/>
</dbReference>
<keyword evidence="3" id="KW-1185">Reference proteome</keyword>
<keyword evidence="1" id="KW-0732">Signal</keyword>